<dbReference type="Pfam" id="PF06472">
    <property type="entry name" value="ABC_membrane_2"/>
    <property type="match status" value="1"/>
</dbReference>
<dbReference type="GO" id="GO:0005778">
    <property type="term" value="C:peroxisomal membrane"/>
    <property type="evidence" value="ECO:0007669"/>
    <property type="project" value="UniProtKB-SubCell"/>
</dbReference>
<keyword evidence="4 9" id="KW-0812">Transmembrane</keyword>
<dbReference type="SUPFAM" id="SSF90123">
    <property type="entry name" value="ABC transporter transmembrane region"/>
    <property type="match status" value="1"/>
</dbReference>
<dbReference type="Pfam" id="PF00005">
    <property type="entry name" value="ABC_tran"/>
    <property type="match status" value="1"/>
</dbReference>
<dbReference type="InterPro" id="IPR011527">
    <property type="entry name" value="ABC1_TM_dom"/>
</dbReference>
<dbReference type="PROSITE" id="PS50929">
    <property type="entry name" value="ABC_TM1F"/>
    <property type="match status" value="1"/>
</dbReference>
<keyword evidence="6 12" id="KW-0067">ATP-binding</keyword>
<comment type="caution">
    <text evidence="12">The sequence shown here is derived from an EMBL/GenBank/DDBJ whole genome shotgun (WGS) entry which is preliminary data.</text>
</comment>
<evidence type="ECO:0000256" key="3">
    <source>
        <dbReference type="ARBA" id="ARBA00022448"/>
    </source>
</evidence>
<dbReference type="InterPro" id="IPR003593">
    <property type="entry name" value="AAA+_ATPase"/>
</dbReference>
<dbReference type="PROSITE" id="PS50893">
    <property type="entry name" value="ABC_TRANSPORTER_2"/>
    <property type="match status" value="1"/>
</dbReference>
<dbReference type="PANTHER" id="PTHR11384">
    <property type="entry name" value="ATP-BINDING CASSETTE, SUB-FAMILY D MEMBER"/>
    <property type="match status" value="1"/>
</dbReference>
<evidence type="ECO:0000313" key="12">
    <source>
        <dbReference type="EMBL" id="KHN78304.1"/>
    </source>
</evidence>
<evidence type="ECO:0000256" key="2">
    <source>
        <dbReference type="ARBA" id="ARBA00008575"/>
    </source>
</evidence>
<dbReference type="InterPro" id="IPR036640">
    <property type="entry name" value="ABC1_TM_sf"/>
</dbReference>
<dbReference type="GO" id="GO:0016887">
    <property type="term" value="F:ATP hydrolysis activity"/>
    <property type="evidence" value="ECO:0007669"/>
    <property type="project" value="InterPro"/>
</dbReference>
<keyword evidence="13" id="KW-1185">Reference proteome</keyword>
<dbReference type="PANTHER" id="PTHR11384:SF62">
    <property type="entry name" value="ATP-BINDING CASSETTE SUB-FAMILY D MEMBER 3"/>
    <property type="match status" value="1"/>
</dbReference>
<dbReference type="Proteomes" id="UP000031036">
    <property type="component" value="Unassembled WGS sequence"/>
</dbReference>
<evidence type="ECO:0000256" key="9">
    <source>
        <dbReference type="SAM" id="Phobius"/>
    </source>
</evidence>
<feature type="transmembrane region" description="Helical" evidence="9">
    <location>
        <begin position="20"/>
        <end position="37"/>
    </location>
</feature>
<sequence length="721" mass="82510">MPTTLSKLGRPLNAARWEALPAIAGLSAVVAIVHLYTRKNKLKFLRWKSIRGCLTKVNKEEKGEKANVDWTFIRKLWRICRILVPSIFSVEMFYMVLIAFTLLCRTYADLWVIITSTKIEAAIIERNKKVFWEYVLHYLSSMPLISVVNNLLKFGIGELKLRFRNRLTKDLYGRYLKGFTFYKMSNLDNRIANADQLLTQDVERFCEGIVELYSNLSKPLVDLALYIFRLGGALGFQAPSRLFIYLVVSGLCLTYLRRPIGRLTVVEQQLEGEFRFLNSRLIMNSEEIAFYQGNERERSTILSSFDRLISHLRLLIVLRFSLGFLDNIVAKYCATIVGWYTMSRPFFSKSNKIMMKKSENELIQQYYNSGRMMFKLAEALGRLALAGREMTRLSGFTTRVDMLIDVLDDLEKGHYRRTMLKGVNVKNDNAEVVLMQNPAFEAGGGELIIEDNVIRFEKVPLMTPNGDVLIASLDLEVPSGRNVLVCGPNGCGKSSLFRVLGELWPLFGGRLTKPAKGKLFYVPQRPYMTVGTLRDQIIYPDTKSDMQSKGISDDDLTLFLKEVQLEYILSREGGWDSVQDWMDVLSGGEKQRVAMARLFYHGPQFAILDECTSAVSMDVEGAIYTLCRQRNITLFTVSHRKSLWVHHEYYLHMDGRGPSSAQSYDAVYDRQLDFDAGPVPEVRVKALEVVVAFRCWVAIALRVCYIATWEIMTGKFRPQCS</sequence>
<dbReference type="GO" id="GO:0042760">
    <property type="term" value="P:very long-chain fatty acid catabolic process"/>
    <property type="evidence" value="ECO:0007669"/>
    <property type="project" value="TreeGrafter"/>
</dbReference>
<dbReference type="CDD" id="cd03223">
    <property type="entry name" value="ABCD_peroxisomal_ALDP"/>
    <property type="match status" value="1"/>
</dbReference>
<protein>
    <submittedName>
        <fullName evidence="12">ATP-binding cassette sub-family D member 3</fullName>
    </submittedName>
</protein>
<reference evidence="12 13" key="1">
    <citation type="submission" date="2014-11" db="EMBL/GenBank/DDBJ databases">
        <title>Genetic blueprint of the zoonotic pathogen Toxocara canis.</title>
        <authorList>
            <person name="Zhu X.-Q."/>
            <person name="Korhonen P.K."/>
            <person name="Cai H."/>
            <person name="Young N.D."/>
            <person name="Nejsum P."/>
            <person name="von Samson-Himmelstjerna G."/>
            <person name="Boag P.R."/>
            <person name="Tan P."/>
            <person name="Li Q."/>
            <person name="Min J."/>
            <person name="Yang Y."/>
            <person name="Wang X."/>
            <person name="Fang X."/>
            <person name="Hall R.S."/>
            <person name="Hofmann A."/>
            <person name="Sternberg P.W."/>
            <person name="Jex A.R."/>
            <person name="Gasser R.B."/>
        </authorList>
    </citation>
    <scope>NUCLEOTIDE SEQUENCE [LARGE SCALE GENOMIC DNA]</scope>
    <source>
        <strain evidence="12">PN_DK_2014</strain>
    </source>
</reference>
<dbReference type="SMART" id="SM00382">
    <property type="entry name" value="AAA"/>
    <property type="match status" value="1"/>
</dbReference>
<dbReference type="InterPro" id="IPR017871">
    <property type="entry name" value="ABC_transporter-like_CS"/>
</dbReference>
<evidence type="ECO:0000256" key="8">
    <source>
        <dbReference type="ARBA" id="ARBA00023136"/>
    </source>
</evidence>
<evidence type="ECO:0000256" key="6">
    <source>
        <dbReference type="ARBA" id="ARBA00022840"/>
    </source>
</evidence>
<feature type="domain" description="ABC transporter" evidence="10">
    <location>
        <begin position="454"/>
        <end position="680"/>
    </location>
</feature>
<accession>A0A0B2VA00</accession>
<dbReference type="GO" id="GO:0005524">
    <property type="term" value="F:ATP binding"/>
    <property type="evidence" value="ECO:0007669"/>
    <property type="project" value="UniProtKB-KW"/>
</dbReference>
<keyword evidence="5" id="KW-0547">Nucleotide-binding</keyword>
<dbReference type="Gene3D" id="1.20.1560.10">
    <property type="entry name" value="ABC transporter type 1, transmembrane domain"/>
    <property type="match status" value="1"/>
</dbReference>
<evidence type="ECO:0000256" key="1">
    <source>
        <dbReference type="ARBA" id="ARBA00004585"/>
    </source>
</evidence>
<comment type="similarity">
    <text evidence="2">Belongs to the ABC transporter superfamily. ABCD family. Peroxisomal fatty acyl CoA transporter (TC 3.A.1.203) subfamily.</text>
</comment>
<dbReference type="PROSITE" id="PS00211">
    <property type="entry name" value="ABC_TRANSPORTER_1"/>
    <property type="match status" value="1"/>
</dbReference>
<comment type="subcellular location">
    <subcellularLocation>
        <location evidence="1">Peroxisome membrane</location>
        <topology evidence="1">Multi-pass membrane protein</topology>
    </subcellularLocation>
</comment>
<dbReference type="OrthoDB" id="422637at2759"/>
<feature type="domain" description="ABC transmembrane type-1" evidence="11">
    <location>
        <begin position="119"/>
        <end position="340"/>
    </location>
</feature>
<dbReference type="STRING" id="6265.A0A0B2VA00"/>
<dbReference type="AlphaFoldDB" id="A0A0B2VA00"/>
<dbReference type="InterPro" id="IPR050835">
    <property type="entry name" value="ABC_transporter_sub-D"/>
</dbReference>
<dbReference type="GO" id="GO:0007031">
    <property type="term" value="P:peroxisome organization"/>
    <property type="evidence" value="ECO:0007669"/>
    <property type="project" value="TreeGrafter"/>
</dbReference>
<feature type="transmembrane region" description="Helical" evidence="9">
    <location>
        <begin position="82"/>
        <end position="103"/>
    </location>
</feature>
<keyword evidence="3" id="KW-0813">Transport</keyword>
<evidence type="ECO:0000313" key="13">
    <source>
        <dbReference type="Proteomes" id="UP000031036"/>
    </source>
</evidence>
<evidence type="ECO:0000259" key="11">
    <source>
        <dbReference type="PROSITE" id="PS50929"/>
    </source>
</evidence>
<proteinExistence type="inferred from homology"/>
<dbReference type="GO" id="GO:0005324">
    <property type="term" value="F:long-chain fatty acid transmembrane transporter activity"/>
    <property type="evidence" value="ECO:0007669"/>
    <property type="project" value="TreeGrafter"/>
</dbReference>
<dbReference type="SUPFAM" id="SSF52540">
    <property type="entry name" value="P-loop containing nucleoside triphosphate hydrolases"/>
    <property type="match status" value="1"/>
</dbReference>
<evidence type="ECO:0000256" key="4">
    <source>
        <dbReference type="ARBA" id="ARBA00022692"/>
    </source>
</evidence>
<dbReference type="InterPro" id="IPR027417">
    <property type="entry name" value="P-loop_NTPase"/>
</dbReference>
<dbReference type="OMA" id="IHDMYLD"/>
<dbReference type="InterPro" id="IPR003439">
    <property type="entry name" value="ABC_transporter-like_ATP-bd"/>
</dbReference>
<dbReference type="Gene3D" id="3.40.50.300">
    <property type="entry name" value="P-loop containing nucleotide triphosphate hydrolases"/>
    <property type="match status" value="1"/>
</dbReference>
<name>A0A0B2VA00_TOXCA</name>
<dbReference type="GO" id="GO:0006635">
    <property type="term" value="P:fatty acid beta-oxidation"/>
    <property type="evidence" value="ECO:0007669"/>
    <property type="project" value="TreeGrafter"/>
</dbReference>
<gene>
    <name evidence="12" type="primary">ABCD3</name>
    <name evidence="12" type="ORF">Tcan_08561</name>
</gene>
<dbReference type="GO" id="GO:0140359">
    <property type="term" value="F:ABC-type transporter activity"/>
    <property type="evidence" value="ECO:0007669"/>
    <property type="project" value="InterPro"/>
</dbReference>
<evidence type="ECO:0000256" key="7">
    <source>
        <dbReference type="ARBA" id="ARBA00022989"/>
    </source>
</evidence>
<evidence type="ECO:0000256" key="5">
    <source>
        <dbReference type="ARBA" id="ARBA00022741"/>
    </source>
</evidence>
<dbReference type="GO" id="GO:0015910">
    <property type="term" value="P:long-chain fatty acid import into peroxisome"/>
    <property type="evidence" value="ECO:0007669"/>
    <property type="project" value="TreeGrafter"/>
</dbReference>
<dbReference type="EMBL" id="JPKZ01002137">
    <property type="protein sequence ID" value="KHN78304.1"/>
    <property type="molecule type" value="Genomic_DNA"/>
</dbReference>
<keyword evidence="8 9" id="KW-0472">Membrane</keyword>
<evidence type="ECO:0000259" key="10">
    <source>
        <dbReference type="PROSITE" id="PS50893"/>
    </source>
</evidence>
<keyword evidence="7 9" id="KW-1133">Transmembrane helix</keyword>
<organism evidence="12 13">
    <name type="scientific">Toxocara canis</name>
    <name type="common">Canine roundworm</name>
    <dbReference type="NCBI Taxonomy" id="6265"/>
    <lineage>
        <taxon>Eukaryota</taxon>
        <taxon>Metazoa</taxon>
        <taxon>Ecdysozoa</taxon>
        <taxon>Nematoda</taxon>
        <taxon>Chromadorea</taxon>
        <taxon>Rhabditida</taxon>
        <taxon>Spirurina</taxon>
        <taxon>Ascaridomorpha</taxon>
        <taxon>Ascaridoidea</taxon>
        <taxon>Toxocaridae</taxon>
        <taxon>Toxocara</taxon>
    </lineage>
</organism>
<dbReference type="FunFam" id="3.40.50.300:FF:000636">
    <property type="entry name" value="ATP-binding cassette sub-family D member 3"/>
    <property type="match status" value="1"/>
</dbReference>